<dbReference type="RefSeq" id="WP_301121220.1">
    <property type="nucleotide sequence ID" value="NZ_JAUHPX010000008.1"/>
</dbReference>
<keyword evidence="3" id="KW-1185">Reference proteome</keyword>
<reference evidence="2" key="1">
    <citation type="submission" date="2023-06" db="EMBL/GenBank/DDBJ databases">
        <title>Sysu t00039.</title>
        <authorList>
            <person name="Gao L."/>
            <person name="Fang B.-Z."/>
            <person name="Li W.-J."/>
        </authorList>
    </citation>
    <scope>NUCLEOTIDE SEQUENCE</scope>
    <source>
        <strain evidence="2">SYSU T00039</strain>
    </source>
</reference>
<dbReference type="Proteomes" id="UP001172737">
    <property type="component" value="Unassembled WGS sequence"/>
</dbReference>
<proteinExistence type="predicted"/>
<accession>A0AAW7MAE7</accession>
<dbReference type="AlphaFoldDB" id="A0AAW7MAE7"/>
<organism evidence="2 3">
    <name type="scientific">Demequina lignilytica</name>
    <dbReference type="NCBI Taxonomy" id="3051663"/>
    <lineage>
        <taxon>Bacteria</taxon>
        <taxon>Bacillati</taxon>
        <taxon>Actinomycetota</taxon>
        <taxon>Actinomycetes</taxon>
        <taxon>Micrococcales</taxon>
        <taxon>Demequinaceae</taxon>
        <taxon>Demequina</taxon>
    </lineage>
</organism>
<name>A0AAW7MAE7_9MICO</name>
<keyword evidence="1" id="KW-1133">Transmembrane helix</keyword>
<evidence type="ECO:0000313" key="2">
    <source>
        <dbReference type="EMBL" id="MDN4488976.1"/>
    </source>
</evidence>
<feature type="transmembrane region" description="Helical" evidence="1">
    <location>
        <begin position="6"/>
        <end position="28"/>
    </location>
</feature>
<dbReference type="EMBL" id="JAUHPX010000008">
    <property type="protein sequence ID" value="MDN4488976.1"/>
    <property type="molecule type" value="Genomic_DNA"/>
</dbReference>
<evidence type="ECO:0000256" key="1">
    <source>
        <dbReference type="SAM" id="Phobius"/>
    </source>
</evidence>
<keyword evidence="1" id="KW-0812">Transmembrane</keyword>
<evidence type="ECO:0000313" key="3">
    <source>
        <dbReference type="Proteomes" id="UP001172737"/>
    </source>
</evidence>
<sequence length="264" mass="29060">MSSNWSLLLPGVIVAIVAGITIGGTIDIGRRTAELRARQRRFEAEGPLALAAAHDLLVAGIPRDPSSLVPPEAFVRPVRDQVATLQLGSRRAKSELPAIAMLDGLDRLLEEMTVRGRMLDAALVAAFSKDRTEAETRFMLKLARQAIQRDPQPAGDEVPEIDSEPVNAILEGDADLRARIVQYRHLQERLFNVADAFVDHWWVVRGLRLDAAARTATATLEGGPVARWRVARDIDRKLHADIVHDFLPRWQELTAALGKGSAAR</sequence>
<gene>
    <name evidence="2" type="ORF">QQX10_12445</name>
</gene>
<protein>
    <submittedName>
        <fullName evidence="2">Uncharacterized protein</fullName>
    </submittedName>
</protein>
<keyword evidence="1" id="KW-0472">Membrane</keyword>
<comment type="caution">
    <text evidence="2">The sequence shown here is derived from an EMBL/GenBank/DDBJ whole genome shotgun (WGS) entry which is preliminary data.</text>
</comment>